<dbReference type="SUPFAM" id="SSF110395">
    <property type="entry name" value="CutC-like"/>
    <property type="match status" value="1"/>
</dbReference>
<gene>
    <name evidence="3" type="ORF">CLV30_12075</name>
</gene>
<sequence>MPMVPGRWHTVHVRPLLELIALGPGDVRGAVDGGADRLEVVADMAADGLTPSVDTVRDLKRACDLPLRVMLRANDGFATSGSELERLKVAAHQLATAGADGFVLGFLGLNAEVDVEATLTLVDELGDHPWTFHRAIDHALDHEAAWDVVPGLAGVDAILTAGSARGVGSGLDELCRRASASPETAALIMAGGGLEPDHVPWLARAGIRQFHVGTRVRPGGSWKAYIDAALVRSWRTLVDDAVAAAL</sequence>
<evidence type="ECO:0000313" key="3">
    <source>
        <dbReference type="EMBL" id="PSK98289.1"/>
    </source>
</evidence>
<dbReference type="Proteomes" id="UP000243528">
    <property type="component" value="Unassembled WGS sequence"/>
</dbReference>
<comment type="similarity">
    <text evidence="1">Belongs to the CutC family.</text>
</comment>
<dbReference type="EMBL" id="PYGE01000020">
    <property type="protein sequence ID" value="PSK98289.1"/>
    <property type="molecule type" value="Genomic_DNA"/>
</dbReference>
<dbReference type="AlphaFoldDB" id="A0A2P8DM30"/>
<evidence type="ECO:0000256" key="2">
    <source>
        <dbReference type="ARBA" id="ARBA00019014"/>
    </source>
</evidence>
<reference evidence="3 4" key="1">
    <citation type="submission" date="2018-03" db="EMBL/GenBank/DDBJ databases">
        <title>Genomic Encyclopedia of Archaeal and Bacterial Type Strains, Phase II (KMG-II): from individual species to whole genera.</title>
        <authorList>
            <person name="Goeker M."/>
        </authorList>
    </citation>
    <scope>NUCLEOTIDE SEQUENCE [LARGE SCALE GENOMIC DNA]</scope>
    <source>
        <strain evidence="3 4">DSM 45211</strain>
    </source>
</reference>
<dbReference type="InterPro" id="IPR036822">
    <property type="entry name" value="CutC-like_dom_sf"/>
</dbReference>
<comment type="caution">
    <text evidence="3">The sequence shown here is derived from an EMBL/GenBank/DDBJ whole genome shotgun (WGS) entry which is preliminary data.</text>
</comment>
<accession>A0A2P8DM30</accession>
<dbReference type="PANTHER" id="PTHR12598:SF0">
    <property type="entry name" value="COPPER HOMEOSTASIS PROTEIN CUTC HOMOLOG"/>
    <property type="match status" value="1"/>
</dbReference>
<proteinExistence type="inferred from homology"/>
<protein>
    <recommendedName>
        <fullName evidence="2">Copper homeostasis protein cutC homolog</fullName>
    </recommendedName>
</protein>
<evidence type="ECO:0000256" key="1">
    <source>
        <dbReference type="ARBA" id="ARBA00007768"/>
    </source>
</evidence>
<dbReference type="PANTHER" id="PTHR12598">
    <property type="entry name" value="COPPER HOMEOSTASIS PROTEIN CUTC"/>
    <property type="match status" value="1"/>
</dbReference>
<organism evidence="3 4">
    <name type="scientific">Haloactinopolyspora alba</name>
    <dbReference type="NCBI Taxonomy" id="648780"/>
    <lineage>
        <taxon>Bacteria</taxon>
        <taxon>Bacillati</taxon>
        <taxon>Actinomycetota</taxon>
        <taxon>Actinomycetes</taxon>
        <taxon>Jiangellales</taxon>
        <taxon>Jiangellaceae</taxon>
        <taxon>Haloactinopolyspora</taxon>
    </lineage>
</organism>
<dbReference type="Pfam" id="PF03932">
    <property type="entry name" value="CutC"/>
    <property type="match status" value="1"/>
</dbReference>
<dbReference type="GO" id="GO:0005507">
    <property type="term" value="F:copper ion binding"/>
    <property type="evidence" value="ECO:0007669"/>
    <property type="project" value="TreeGrafter"/>
</dbReference>
<keyword evidence="4" id="KW-1185">Reference proteome</keyword>
<evidence type="ECO:0000313" key="4">
    <source>
        <dbReference type="Proteomes" id="UP000243528"/>
    </source>
</evidence>
<dbReference type="Gene3D" id="3.20.20.380">
    <property type="entry name" value="Copper homeostasis (CutC) domain"/>
    <property type="match status" value="1"/>
</dbReference>
<name>A0A2P8DM30_9ACTN</name>
<dbReference type="InterPro" id="IPR005627">
    <property type="entry name" value="CutC-like"/>
</dbReference>